<dbReference type="PANTHER" id="PTHR11575:SF24">
    <property type="entry name" value="5'-NUCLEOTIDASE"/>
    <property type="match status" value="1"/>
</dbReference>
<dbReference type="EC" id="3.1.3.5" evidence="5"/>
<dbReference type="SUPFAM" id="SSF55816">
    <property type="entry name" value="5'-nucleotidase (syn. UDP-sugar hydrolase), C-terminal domain"/>
    <property type="match status" value="1"/>
</dbReference>
<dbReference type="eggNOG" id="COG0737">
    <property type="taxonomic scope" value="Bacteria"/>
</dbReference>
<dbReference type="CDD" id="cd00845">
    <property type="entry name" value="MPP_UshA_N_like"/>
    <property type="match status" value="1"/>
</dbReference>
<dbReference type="GO" id="GO:0009166">
    <property type="term" value="P:nucleotide catabolic process"/>
    <property type="evidence" value="ECO:0007669"/>
    <property type="project" value="InterPro"/>
</dbReference>
<dbReference type="SUPFAM" id="SSF56300">
    <property type="entry name" value="Metallo-dependent phosphatases"/>
    <property type="match status" value="1"/>
</dbReference>
<evidence type="ECO:0000259" key="3">
    <source>
        <dbReference type="Pfam" id="PF00149"/>
    </source>
</evidence>
<dbReference type="GO" id="GO:0030288">
    <property type="term" value="C:outer membrane-bounded periplasmic space"/>
    <property type="evidence" value="ECO:0007669"/>
    <property type="project" value="TreeGrafter"/>
</dbReference>
<dbReference type="PANTHER" id="PTHR11575">
    <property type="entry name" value="5'-NUCLEOTIDASE-RELATED"/>
    <property type="match status" value="1"/>
</dbReference>
<evidence type="ECO:0000313" key="5">
    <source>
        <dbReference type="EMBL" id="EGV33634.1"/>
    </source>
</evidence>
<dbReference type="PRINTS" id="PR01607">
    <property type="entry name" value="APYRASEFAMLY"/>
</dbReference>
<reference evidence="5 6" key="1">
    <citation type="submission" date="2011-06" db="EMBL/GenBank/DDBJ databases">
        <title>The draft genome of Thiorhodococcus drewsii AZ1.</title>
        <authorList>
            <consortium name="US DOE Joint Genome Institute (JGI-PGF)"/>
            <person name="Lucas S."/>
            <person name="Han J."/>
            <person name="Lapidus A."/>
            <person name="Cheng J.-F."/>
            <person name="Goodwin L."/>
            <person name="Pitluck S."/>
            <person name="Peters L."/>
            <person name="Land M.L."/>
            <person name="Hauser L."/>
            <person name="Vogl K."/>
            <person name="Liu Z."/>
            <person name="Imhoff J."/>
            <person name="Thiel V."/>
            <person name="Frigaard N.-U."/>
            <person name="Bryant D.A."/>
            <person name="Woyke T.J."/>
        </authorList>
    </citation>
    <scope>NUCLEOTIDE SEQUENCE [LARGE SCALE GENOMIC DNA]</scope>
    <source>
        <strain evidence="5 6">AZ1</strain>
    </source>
</reference>
<dbReference type="Pfam" id="PF02872">
    <property type="entry name" value="5_nucleotid_C"/>
    <property type="match status" value="1"/>
</dbReference>
<accession>G2DWD4</accession>
<dbReference type="Proteomes" id="UP000004200">
    <property type="component" value="Unassembled WGS sequence"/>
</dbReference>
<feature type="domain" description="Calcineurin-like phosphoesterase" evidence="3">
    <location>
        <begin position="34"/>
        <end position="242"/>
    </location>
</feature>
<dbReference type="InterPro" id="IPR004843">
    <property type="entry name" value="Calcineurin-like_PHP"/>
</dbReference>
<feature type="domain" description="5'-Nucleotidase C-terminal" evidence="4">
    <location>
        <begin position="316"/>
        <end position="464"/>
    </location>
</feature>
<keyword evidence="2" id="KW-0547">Nucleotide-binding</keyword>
<evidence type="ECO:0000256" key="1">
    <source>
        <dbReference type="ARBA" id="ARBA00022729"/>
    </source>
</evidence>
<dbReference type="Gene3D" id="3.90.780.10">
    <property type="entry name" value="5'-Nucleotidase, C-terminal domain"/>
    <property type="match status" value="1"/>
</dbReference>
<keyword evidence="1" id="KW-0732">Signal</keyword>
<dbReference type="InterPro" id="IPR008334">
    <property type="entry name" value="5'-Nucleotdase_C"/>
</dbReference>
<sequence>MWIRWRSTVVLLFVIAAFGARSTLAGCRSGDELTILHFNDFHGQLEPFRDLDGQAFRGGLARLAEVVTRVRAEDSGRPVLLLFAGDLLQGTLTSTLFQGVPDVLMFDRMGLDAAVMGNHEFDYGLDVFRRLAGQVGFPFLAANVRVVPEPLPTPDSILLDEEGIKVAVVGLVTPELLLTTHPRNSVGVKVEDPVAVARRLVPKLRDRADLVVVLSHLGLAQDRRLADSVGGIDLIVGGHNHHVLQQPVVQSGVPILQAGERGEWLGRMDLVCRDGAMRQGGYRLIPIEASLPEDPEMAREIARIVDQAEAGLGEEIGETRVDLSARRGDIRRGEAVFGDFLADLARSETGSDVAFFNAGGFRADIPRGRISLKQIYQAFPFRNELVVGRLSGRQILDALERSASMDPEDSPGGFLQVSGVRYEIAGRDLRSASIAGRPIDPGRLYSVVVSDFLAAGGDGYAVFTAMVEPVMTGRLISDLLIQAIRKQGVIAPRLDGRIRRVGDQAVP</sequence>
<comment type="similarity">
    <text evidence="2">Belongs to the 5'-nucleotidase family.</text>
</comment>
<dbReference type="GO" id="GO:0008253">
    <property type="term" value="F:5'-nucleotidase activity"/>
    <property type="evidence" value="ECO:0007669"/>
    <property type="project" value="UniProtKB-EC"/>
</dbReference>
<dbReference type="PATRIC" id="fig|765913.3.peg.325"/>
<dbReference type="AlphaFoldDB" id="G2DWD4"/>
<dbReference type="EMBL" id="AFWT01000002">
    <property type="protein sequence ID" value="EGV33634.1"/>
    <property type="molecule type" value="Genomic_DNA"/>
</dbReference>
<protein>
    <submittedName>
        <fullName evidence="5">5'-nucleotidase</fullName>
        <ecNumber evidence="5">3.1.3.5</ecNumber>
    </submittedName>
</protein>
<evidence type="ECO:0000256" key="2">
    <source>
        <dbReference type="RuleBase" id="RU362119"/>
    </source>
</evidence>
<dbReference type="STRING" id="765913.ThidrDRAFT_0323"/>
<dbReference type="OrthoDB" id="9803927at2"/>
<dbReference type="InterPro" id="IPR036907">
    <property type="entry name" value="5'-Nucleotdase_C_sf"/>
</dbReference>
<evidence type="ECO:0000259" key="4">
    <source>
        <dbReference type="Pfam" id="PF02872"/>
    </source>
</evidence>
<comment type="caution">
    <text evidence="5">The sequence shown here is derived from an EMBL/GenBank/DDBJ whole genome shotgun (WGS) entry which is preliminary data.</text>
</comment>
<organism evidence="5 6">
    <name type="scientific">Thiorhodococcus drewsii AZ1</name>
    <dbReference type="NCBI Taxonomy" id="765913"/>
    <lineage>
        <taxon>Bacteria</taxon>
        <taxon>Pseudomonadati</taxon>
        <taxon>Pseudomonadota</taxon>
        <taxon>Gammaproteobacteria</taxon>
        <taxon>Chromatiales</taxon>
        <taxon>Chromatiaceae</taxon>
        <taxon>Thiorhodococcus</taxon>
    </lineage>
</organism>
<proteinExistence type="inferred from homology"/>
<keyword evidence="2 5" id="KW-0378">Hydrolase</keyword>
<dbReference type="Pfam" id="PF00149">
    <property type="entry name" value="Metallophos"/>
    <property type="match status" value="1"/>
</dbReference>
<dbReference type="GO" id="GO:0000166">
    <property type="term" value="F:nucleotide binding"/>
    <property type="evidence" value="ECO:0007669"/>
    <property type="project" value="UniProtKB-KW"/>
</dbReference>
<dbReference type="InterPro" id="IPR006179">
    <property type="entry name" value="5_nucleotidase/apyrase"/>
</dbReference>
<dbReference type="RefSeq" id="WP_007039039.1">
    <property type="nucleotide sequence ID" value="NZ_AFWT01000002.1"/>
</dbReference>
<dbReference type="InterPro" id="IPR029052">
    <property type="entry name" value="Metallo-depent_PP-like"/>
</dbReference>
<evidence type="ECO:0000313" key="6">
    <source>
        <dbReference type="Proteomes" id="UP000004200"/>
    </source>
</evidence>
<dbReference type="Gene3D" id="3.60.21.10">
    <property type="match status" value="1"/>
</dbReference>
<gene>
    <name evidence="5" type="ORF">ThidrDRAFT_0323</name>
</gene>
<keyword evidence="6" id="KW-1185">Reference proteome</keyword>
<name>G2DWD4_9GAMM</name>